<proteinExistence type="predicted"/>
<gene>
    <name evidence="1" type="ORF">TIFTF001_026333</name>
</gene>
<organism evidence="1 2">
    <name type="scientific">Ficus carica</name>
    <name type="common">Common fig</name>
    <dbReference type="NCBI Taxonomy" id="3494"/>
    <lineage>
        <taxon>Eukaryota</taxon>
        <taxon>Viridiplantae</taxon>
        <taxon>Streptophyta</taxon>
        <taxon>Embryophyta</taxon>
        <taxon>Tracheophyta</taxon>
        <taxon>Spermatophyta</taxon>
        <taxon>Magnoliopsida</taxon>
        <taxon>eudicotyledons</taxon>
        <taxon>Gunneridae</taxon>
        <taxon>Pentapetalae</taxon>
        <taxon>rosids</taxon>
        <taxon>fabids</taxon>
        <taxon>Rosales</taxon>
        <taxon>Moraceae</taxon>
        <taxon>Ficeae</taxon>
        <taxon>Ficus</taxon>
    </lineage>
</organism>
<evidence type="ECO:0000313" key="1">
    <source>
        <dbReference type="EMBL" id="GMN57221.1"/>
    </source>
</evidence>
<dbReference type="AlphaFoldDB" id="A0AA88DKZ2"/>
<keyword evidence="2" id="KW-1185">Reference proteome</keyword>
<comment type="caution">
    <text evidence="1">The sequence shown here is derived from an EMBL/GenBank/DDBJ whole genome shotgun (WGS) entry which is preliminary data.</text>
</comment>
<dbReference type="EMBL" id="BTGU01000069">
    <property type="protein sequence ID" value="GMN57221.1"/>
    <property type="molecule type" value="Genomic_DNA"/>
</dbReference>
<accession>A0AA88DKZ2</accession>
<sequence>MISIIHPSFLSPLSSPSLFLYNLPNSLPSPPPPPSPSGTPSLWPPPAPPHPPLGFATLFPLASSPPRTAEPPMAPSLLPFLILQLLLKKNVLLFCPSAEFTKSLNKLGFFSMIAMPEDRADEDQLLLMMLPTMEVGWLSAAGGGSWWVQDGFFGCQAGLAWAED</sequence>
<protein>
    <submittedName>
        <fullName evidence="1">Uncharacterized protein</fullName>
    </submittedName>
</protein>
<evidence type="ECO:0000313" key="2">
    <source>
        <dbReference type="Proteomes" id="UP001187192"/>
    </source>
</evidence>
<dbReference type="Proteomes" id="UP001187192">
    <property type="component" value="Unassembled WGS sequence"/>
</dbReference>
<name>A0AA88DKZ2_FICCA</name>
<reference evidence="1" key="1">
    <citation type="submission" date="2023-07" db="EMBL/GenBank/DDBJ databases">
        <title>draft genome sequence of fig (Ficus carica).</title>
        <authorList>
            <person name="Takahashi T."/>
            <person name="Nishimura K."/>
        </authorList>
    </citation>
    <scope>NUCLEOTIDE SEQUENCE</scope>
</reference>